<keyword evidence="3" id="KW-1185">Reference proteome</keyword>
<dbReference type="Pfam" id="PF13302">
    <property type="entry name" value="Acetyltransf_3"/>
    <property type="match status" value="2"/>
</dbReference>
<feature type="domain" description="N-acetyltransferase" evidence="1">
    <location>
        <begin position="200"/>
        <end position="365"/>
    </location>
</feature>
<dbReference type="Gene3D" id="3.40.630.30">
    <property type="match status" value="2"/>
</dbReference>
<accession>A0ABV3GG35</accession>
<dbReference type="EMBL" id="JBFALK010000009">
    <property type="protein sequence ID" value="MEV0970609.1"/>
    <property type="molecule type" value="Genomic_DNA"/>
</dbReference>
<dbReference type="InterPro" id="IPR016181">
    <property type="entry name" value="Acyl_CoA_acyltransferase"/>
</dbReference>
<dbReference type="PROSITE" id="PS51186">
    <property type="entry name" value="GNAT"/>
    <property type="match status" value="2"/>
</dbReference>
<dbReference type="PANTHER" id="PTHR43441:SF10">
    <property type="entry name" value="ACETYLTRANSFERASE"/>
    <property type="match status" value="1"/>
</dbReference>
<dbReference type="SUPFAM" id="SSF55729">
    <property type="entry name" value="Acyl-CoA N-acyltransferases (Nat)"/>
    <property type="match status" value="2"/>
</dbReference>
<dbReference type="InterPro" id="IPR000182">
    <property type="entry name" value="GNAT_dom"/>
</dbReference>
<sequence length="365" mass="39504">MFPNEVIPAGPYVLRPPVEADADAVTRACGDPEIARFLPLVPSPYTREDALFWINRLVRETWEAGGADYVVADSGTGEFLGVIGHKPLDRVGNGEIGYWVAPWARGRGVATTATRTLTELAFARGVPRIALLTDIENVASQRVACAAGFRREGVLRGALPTRDGSRADTAAFARLASDSGEAIRPYLPFFPGGELTDGVVRLTPLTLADAGDYHAVASVPDVYGHHVPPEPPEYAECVERCRYGRHLWLAGHQAGIAIRDAATGAFAGDIQLANVIPPLDQAMTGYSLHPDFRGRGFVTRALELLVEWAFTHTSLRRIVAGTAPENTASHRVLERAGFVREVLVKDLLPGPGGTRVDDIQWSRTR</sequence>
<feature type="domain" description="N-acetyltransferase" evidence="1">
    <location>
        <begin position="24"/>
        <end position="168"/>
    </location>
</feature>
<reference evidence="2 3" key="1">
    <citation type="submission" date="2024-06" db="EMBL/GenBank/DDBJ databases">
        <title>The Natural Products Discovery Center: Release of the First 8490 Sequenced Strains for Exploring Actinobacteria Biosynthetic Diversity.</title>
        <authorList>
            <person name="Kalkreuter E."/>
            <person name="Kautsar S.A."/>
            <person name="Yang D."/>
            <person name="Bader C.D."/>
            <person name="Teijaro C.N."/>
            <person name="Fluegel L."/>
            <person name="Davis C.M."/>
            <person name="Simpson J.R."/>
            <person name="Lauterbach L."/>
            <person name="Steele A.D."/>
            <person name="Gui C."/>
            <person name="Meng S."/>
            <person name="Li G."/>
            <person name="Viehrig K."/>
            <person name="Ye F."/>
            <person name="Su P."/>
            <person name="Kiefer A.F."/>
            <person name="Nichols A."/>
            <person name="Cepeda A.J."/>
            <person name="Yan W."/>
            <person name="Fan B."/>
            <person name="Jiang Y."/>
            <person name="Adhikari A."/>
            <person name="Zheng C.-J."/>
            <person name="Schuster L."/>
            <person name="Cowan T.M."/>
            <person name="Smanski M.J."/>
            <person name="Chevrette M.G."/>
            <person name="De Carvalho L.P.S."/>
            <person name="Shen B."/>
        </authorList>
    </citation>
    <scope>NUCLEOTIDE SEQUENCE [LARGE SCALE GENOMIC DNA]</scope>
    <source>
        <strain evidence="2 3">NPDC050100</strain>
    </source>
</reference>
<comment type="caution">
    <text evidence="2">The sequence shown here is derived from an EMBL/GenBank/DDBJ whole genome shotgun (WGS) entry which is preliminary data.</text>
</comment>
<evidence type="ECO:0000313" key="3">
    <source>
        <dbReference type="Proteomes" id="UP001551675"/>
    </source>
</evidence>
<dbReference type="RefSeq" id="WP_358134141.1">
    <property type="nucleotide sequence ID" value="NZ_JBFALK010000009.1"/>
</dbReference>
<name>A0ABV3GG35_MICGL</name>
<dbReference type="InterPro" id="IPR051908">
    <property type="entry name" value="Ribosomal_N-acetyltransferase"/>
</dbReference>
<evidence type="ECO:0000259" key="1">
    <source>
        <dbReference type="PROSITE" id="PS51186"/>
    </source>
</evidence>
<dbReference type="Proteomes" id="UP001551675">
    <property type="component" value="Unassembled WGS sequence"/>
</dbReference>
<protein>
    <submittedName>
        <fullName evidence="2">GNAT family N-acetyltransferase</fullName>
    </submittedName>
</protein>
<dbReference type="PANTHER" id="PTHR43441">
    <property type="entry name" value="RIBOSOMAL-PROTEIN-SERINE ACETYLTRANSFERASE"/>
    <property type="match status" value="1"/>
</dbReference>
<evidence type="ECO:0000313" key="2">
    <source>
        <dbReference type="EMBL" id="MEV0970609.1"/>
    </source>
</evidence>
<proteinExistence type="predicted"/>
<organism evidence="2 3">
    <name type="scientific">Microtetraspora glauca</name>
    <dbReference type="NCBI Taxonomy" id="1996"/>
    <lineage>
        <taxon>Bacteria</taxon>
        <taxon>Bacillati</taxon>
        <taxon>Actinomycetota</taxon>
        <taxon>Actinomycetes</taxon>
        <taxon>Streptosporangiales</taxon>
        <taxon>Streptosporangiaceae</taxon>
        <taxon>Microtetraspora</taxon>
    </lineage>
</organism>
<gene>
    <name evidence="2" type="ORF">AB0I59_18395</name>
</gene>